<keyword evidence="3 6" id="KW-1133">Transmembrane helix</keyword>
<evidence type="ECO:0000313" key="8">
    <source>
        <dbReference type="EMBL" id="GAA2127129.1"/>
    </source>
</evidence>
<feature type="transmembrane region" description="Helical" evidence="6">
    <location>
        <begin position="125"/>
        <end position="142"/>
    </location>
</feature>
<dbReference type="Proteomes" id="UP001500575">
    <property type="component" value="Unassembled WGS sequence"/>
</dbReference>
<dbReference type="PANTHER" id="PTHR37422:SF13">
    <property type="entry name" value="LIPOPOLYSACCHARIDE BIOSYNTHESIS PROTEIN PA4999-RELATED"/>
    <property type="match status" value="1"/>
</dbReference>
<dbReference type="EMBL" id="BAAAQQ010000012">
    <property type="protein sequence ID" value="GAA2127129.1"/>
    <property type="molecule type" value="Genomic_DNA"/>
</dbReference>
<proteinExistence type="predicted"/>
<evidence type="ECO:0000259" key="7">
    <source>
        <dbReference type="Pfam" id="PF04932"/>
    </source>
</evidence>
<evidence type="ECO:0000313" key="9">
    <source>
        <dbReference type="Proteomes" id="UP001500575"/>
    </source>
</evidence>
<gene>
    <name evidence="8" type="ORF">GCM10009843_26240</name>
</gene>
<feature type="region of interest" description="Disordered" evidence="5">
    <location>
        <begin position="1"/>
        <end position="20"/>
    </location>
</feature>
<evidence type="ECO:0000256" key="1">
    <source>
        <dbReference type="ARBA" id="ARBA00004141"/>
    </source>
</evidence>
<feature type="transmembrane region" description="Helical" evidence="6">
    <location>
        <begin position="336"/>
        <end position="357"/>
    </location>
</feature>
<dbReference type="Pfam" id="PF04932">
    <property type="entry name" value="Wzy_C"/>
    <property type="match status" value="1"/>
</dbReference>
<accession>A0ABP5K553</accession>
<feature type="transmembrane region" description="Helical" evidence="6">
    <location>
        <begin position="72"/>
        <end position="90"/>
    </location>
</feature>
<feature type="transmembrane region" description="Helical" evidence="6">
    <location>
        <begin position="222"/>
        <end position="239"/>
    </location>
</feature>
<sequence>MRSQNIAWDLEPEETPDERAERETRISDFALAGLLPLSAVPIPALGLPFNEVAALALVALGCLRQPAKGRSVPLWLVVMMGSLLALLVLSARLNGIDGSRRLIHMVGYVGLAWVIASGRVSRRSVARGLTISLALTVAYGGATLPTSSYAGRLTGVLADPNVAAFLLVTLGLVSIPHVQHRVVRRLAMLTVLAGVLLTFSRTGLLALILVCLWLLLGRRIRLVGGVLVMGALVWLVTTIPDDLRLFGPFSDRSGSDALRARIIAAEYESLANMPWYGHGPGTAGVFVQDEIFFFHNSYLATRQEGGWLALVLVVGMLVAAFVGLDAKVRSGVPEALWMQGGVIAVLVMASTLGEVLLDLPTAVVIGFAVATASRVEPPEPAVPPPTTTAQVPA</sequence>
<keyword evidence="9" id="KW-1185">Reference proteome</keyword>
<feature type="transmembrane region" description="Helical" evidence="6">
    <location>
        <begin position="40"/>
        <end position="60"/>
    </location>
</feature>
<feature type="transmembrane region" description="Helical" evidence="6">
    <location>
        <begin position="305"/>
        <end position="324"/>
    </location>
</feature>
<evidence type="ECO:0000256" key="2">
    <source>
        <dbReference type="ARBA" id="ARBA00022692"/>
    </source>
</evidence>
<evidence type="ECO:0000256" key="5">
    <source>
        <dbReference type="SAM" id="MobiDB-lite"/>
    </source>
</evidence>
<feature type="transmembrane region" description="Helical" evidence="6">
    <location>
        <begin position="186"/>
        <end position="216"/>
    </location>
</feature>
<feature type="transmembrane region" description="Helical" evidence="6">
    <location>
        <begin position="102"/>
        <end position="118"/>
    </location>
</feature>
<evidence type="ECO:0000256" key="4">
    <source>
        <dbReference type="ARBA" id="ARBA00023136"/>
    </source>
</evidence>
<evidence type="ECO:0000256" key="6">
    <source>
        <dbReference type="SAM" id="Phobius"/>
    </source>
</evidence>
<dbReference type="InterPro" id="IPR007016">
    <property type="entry name" value="O-antigen_ligase-rel_domated"/>
</dbReference>
<name>A0ABP5K553_9ACTN</name>
<evidence type="ECO:0000256" key="3">
    <source>
        <dbReference type="ARBA" id="ARBA00022989"/>
    </source>
</evidence>
<keyword evidence="2 6" id="KW-0812">Transmembrane</keyword>
<dbReference type="PANTHER" id="PTHR37422">
    <property type="entry name" value="TEICHURONIC ACID BIOSYNTHESIS PROTEIN TUAE"/>
    <property type="match status" value="1"/>
</dbReference>
<dbReference type="InterPro" id="IPR051533">
    <property type="entry name" value="WaaL-like"/>
</dbReference>
<reference evidence="9" key="1">
    <citation type="journal article" date="2019" name="Int. J. Syst. Evol. Microbiol.">
        <title>The Global Catalogue of Microorganisms (GCM) 10K type strain sequencing project: providing services to taxonomists for standard genome sequencing and annotation.</title>
        <authorList>
            <consortium name="The Broad Institute Genomics Platform"/>
            <consortium name="The Broad Institute Genome Sequencing Center for Infectious Disease"/>
            <person name="Wu L."/>
            <person name="Ma J."/>
        </authorList>
    </citation>
    <scope>NUCLEOTIDE SEQUENCE [LARGE SCALE GENOMIC DNA]</scope>
    <source>
        <strain evidence="9">JCM 16021</strain>
    </source>
</reference>
<protein>
    <recommendedName>
        <fullName evidence="7">O-antigen ligase-related domain-containing protein</fullName>
    </recommendedName>
</protein>
<dbReference type="RefSeq" id="WP_344304209.1">
    <property type="nucleotide sequence ID" value="NZ_BAAAQQ010000012.1"/>
</dbReference>
<comment type="caution">
    <text evidence="8">The sequence shown here is derived from an EMBL/GenBank/DDBJ whole genome shotgun (WGS) entry which is preliminary data.</text>
</comment>
<organism evidence="8 9">
    <name type="scientific">Nocardioides bigeumensis</name>
    <dbReference type="NCBI Taxonomy" id="433657"/>
    <lineage>
        <taxon>Bacteria</taxon>
        <taxon>Bacillati</taxon>
        <taxon>Actinomycetota</taxon>
        <taxon>Actinomycetes</taxon>
        <taxon>Propionibacteriales</taxon>
        <taxon>Nocardioidaceae</taxon>
        <taxon>Nocardioides</taxon>
    </lineage>
</organism>
<keyword evidence="4 6" id="KW-0472">Membrane</keyword>
<comment type="subcellular location">
    <subcellularLocation>
        <location evidence="1">Membrane</location>
        <topology evidence="1">Multi-pass membrane protein</topology>
    </subcellularLocation>
</comment>
<feature type="transmembrane region" description="Helical" evidence="6">
    <location>
        <begin position="162"/>
        <end position="179"/>
    </location>
</feature>
<feature type="domain" description="O-antigen ligase-related" evidence="7">
    <location>
        <begin position="186"/>
        <end position="313"/>
    </location>
</feature>